<proteinExistence type="inferred from homology"/>
<keyword evidence="13" id="KW-1185">Reference proteome</keyword>
<dbReference type="GO" id="GO:0005634">
    <property type="term" value="C:nucleus"/>
    <property type="evidence" value="ECO:0007669"/>
    <property type="project" value="UniProtKB-SubCell"/>
</dbReference>
<dbReference type="PANTHER" id="PTHR28672:SF1">
    <property type="entry name" value="ANAPHASE-PROMOTING COMPLEX SUBUNIT 13"/>
    <property type="match status" value="1"/>
</dbReference>
<dbReference type="PANTHER" id="PTHR28672">
    <property type="entry name" value="ANAPHASE-PROMOTING COMPLEX SUBUNIT 13"/>
    <property type="match status" value="1"/>
</dbReference>
<evidence type="ECO:0000256" key="11">
    <source>
        <dbReference type="ARBA" id="ARBA00045696"/>
    </source>
</evidence>
<keyword evidence="7" id="KW-0833">Ubl conjugation pathway</keyword>
<sequence>MSDSEAQINCHLVDLVDDAWRSDQLPKDEISVPVYELTDPEADSGDVHLTLIEQEQKWTDIMLTALSEHQ</sequence>
<evidence type="ECO:0000313" key="12">
    <source>
        <dbReference type="EMBL" id="KAL1488049.1"/>
    </source>
</evidence>
<keyword evidence="5" id="KW-0132">Cell division</keyword>
<keyword evidence="9" id="KW-0131">Cell cycle</keyword>
<keyword evidence="8" id="KW-0539">Nucleus</keyword>
<evidence type="ECO:0000313" key="13">
    <source>
        <dbReference type="Proteomes" id="UP001566132"/>
    </source>
</evidence>
<evidence type="ECO:0000256" key="2">
    <source>
        <dbReference type="ARBA" id="ARBA00004906"/>
    </source>
</evidence>
<comment type="similarity">
    <text evidence="3">Belongs to the APC13 family.</text>
</comment>
<evidence type="ECO:0000256" key="5">
    <source>
        <dbReference type="ARBA" id="ARBA00022618"/>
    </source>
</evidence>
<organism evidence="12 13">
    <name type="scientific">Hypothenemus hampei</name>
    <name type="common">Coffee berry borer</name>
    <dbReference type="NCBI Taxonomy" id="57062"/>
    <lineage>
        <taxon>Eukaryota</taxon>
        <taxon>Metazoa</taxon>
        <taxon>Ecdysozoa</taxon>
        <taxon>Arthropoda</taxon>
        <taxon>Hexapoda</taxon>
        <taxon>Insecta</taxon>
        <taxon>Pterygota</taxon>
        <taxon>Neoptera</taxon>
        <taxon>Endopterygota</taxon>
        <taxon>Coleoptera</taxon>
        <taxon>Polyphaga</taxon>
        <taxon>Cucujiformia</taxon>
        <taxon>Curculionidae</taxon>
        <taxon>Scolytinae</taxon>
        <taxon>Hypothenemus</taxon>
    </lineage>
</organism>
<gene>
    <name evidence="12" type="ORF">ABEB36_015419</name>
</gene>
<comment type="caution">
    <text evidence="12">The sequence shown here is derived from an EMBL/GenBank/DDBJ whole genome shotgun (WGS) entry which is preliminary data.</text>
</comment>
<evidence type="ECO:0000256" key="8">
    <source>
        <dbReference type="ARBA" id="ARBA00023242"/>
    </source>
</evidence>
<evidence type="ECO:0000256" key="9">
    <source>
        <dbReference type="ARBA" id="ARBA00023306"/>
    </source>
</evidence>
<comment type="subcellular location">
    <subcellularLocation>
        <location evidence="1">Nucleus</location>
    </subcellularLocation>
</comment>
<evidence type="ECO:0000256" key="4">
    <source>
        <dbReference type="ARBA" id="ARBA00013935"/>
    </source>
</evidence>
<dbReference type="InterPro" id="IPR008401">
    <property type="entry name" value="Apc13"/>
</dbReference>
<accession>A0ABD1E070</accession>
<dbReference type="AlphaFoldDB" id="A0ABD1E070"/>
<evidence type="ECO:0000256" key="1">
    <source>
        <dbReference type="ARBA" id="ARBA00004123"/>
    </source>
</evidence>
<reference evidence="12 13" key="1">
    <citation type="submission" date="2024-05" db="EMBL/GenBank/DDBJ databases">
        <title>Genetic variation in Jamaican populations of the coffee berry borer (Hypothenemus hampei).</title>
        <authorList>
            <person name="Errbii M."/>
            <person name="Myrie A."/>
        </authorList>
    </citation>
    <scope>NUCLEOTIDE SEQUENCE [LARGE SCALE GENOMIC DNA]</scope>
    <source>
        <strain evidence="12">JA-Hopewell-2020-01-JO</strain>
        <tissue evidence="12">Whole body</tissue>
    </source>
</reference>
<comment type="pathway">
    <text evidence="2">Protein modification; protein ubiquitination.</text>
</comment>
<keyword evidence="6" id="KW-0498">Mitosis</keyword>
<evidence type="ECO:0000256" key="6">
    <source>
        <dbReference type="ARBA" id="ARBA00022776"/>
    </source>
</evidence>
<dbReference type="EMBL" id="JBDJPC010000016">
    <property type="protein sequence ID" value="KAL1488049.1"/>
    <property type="molecule type" value="Genomic_DNA"/>
</dbReference>
<comment type="function">
    <text evidence="11">Component of the anaphase promoting complex/cyclosome (APC/C), a cell cycle-regulated E3 ubiquitin ligase that controls progression through mitosis and the G1 phase of the cell cycle. The APC/C complex acts by mediating ubiquitination and subsequent degradation of target proteins: it mainly mediates the formation of 'Lys-11'-linked polyubiquitin chains and, to a lower extent, the formation of 'Lys-48'- and 'Lys-63'-linked polyubiquitin chains. The APC/C complex catalyzes assembly of branched 'Lys-11'-/'Lys-48'-linked branched ubiquitin chains on target proteins.</text>
</comment>
<dbReference type="GO" id="GO:0051301">
    <property type="term" value="P:cell division"/>
    <property type="evidence" value="ECO:0007669"/>
    <property type="project" value="UniProtKB-KW"/>
</dbReference>
<dbReference type="Proteomes" id="UP001566132">
    <property type="component" value="Unassembled WGS sequence"/>
</dbReference>
<protein>
    <recommendedName>
        <fullName evidence="4">Anaphase-promoting complex subunit 13</fullName>
    </recommendedName>
    <alternativeName>
        <fullName evidence="10">Cyclosome subunit 13</fullName>
    </alternativeName>
</protein>
<evidence type="ECO:0000256" key="7">
    <source>
        <dbReference type="ARBA" id="ARBA00022786"/>
    </source>
</evidence>
<evidence type="ECO:0000256" key="3">
    <source>
        <dbReference type="ARBA" id="ARBA00006940"/>
    </source>
</evidence>
<name>A0ABD1E070_HYPHA</name>
<evidence type="ECO:0000256" key="10">
    <source>
        <dbReference type="ARBA" id="ARBA00031338"/>
    </source>
</evidence>
<dbReference type="Pfam" id="PF05839">
    <property type="entry name" value="Apc13p"/>
    <property type="match status" value="1"/>
</dbReference>